<accession>A0A1I8PS24</accession>
<dbReference type="VEuPathDB" id="VectorBase:SCAU010555"/>
<gene>
    <name evidence="1" type="primary">106084936</name>
</gene>
<evidence type="ECO:0000313" key="2">
    <source>
        <dbReference type="Proteomes" id="UP000095300"/>
    </source>
</evidence>
<reference evidence="1" key="1">
    <citation type="submission" date="2020-05" db="UniProtKB">
        <authorList>
            <consortium name="EnsemblMetazoa"/>
        </authorList>
    </citation>
    <scope>IDENTIFICATION</scope>
    <source>
        <strain evidence="1">USDA</strain>
    </source>
</reference>
<sequence length="163" mass="19179">MPREHFGWYYTETNGVFPKTTTQEMLENVHNTATPAKRGAHKQLVSFSTSLPHHDHLASSNFSVTIPLTTSYNRDYAPPFDNYICVPLVNVETEPDPLFNRKPRNEFEMRQSCEYKFMDDHFINHSESRKKINFMRQIRNVQLALLIFSSQIYYVSKRWVSAI</sequence>
<evidence type="ECO:0000313" key="1">
    <source>
        <dbReference type="EnsemblMetazoa" id="SCAU010555-PB"/>
    </source>
</evidence>
<dbReference type="Proteomes" id="UP000095300">
    <property type="component" value="Unassembled WGS sequence"/>
</dbReference>
<proteinExistence type="predicted"/>
<protein>
    <submittedName>
        <fullName evidence="1">Uncharacterized protein</fullName>
    </submittedName>
</protein>
<keyword evidence="2" id="KW-1185">Reference proteome</keyword>
<dbReference type="AlphaFoldDB" id="A0A1I8PS24"/>
<name>A0A1I8PS24_STOCA</name>
<dbReference type="OrthoDB" id="8023081at2759"/>
<organism evidence="1 2">
    <name type="scientific">Stomoxys calcitrans</name>
    <name type="common">Stable fly</name>
    <name type="synonym">Conops calcitrans</name>
    <dbReference type="NCBI Taxonomy" id="35570"/>
    <lineage>
        <taxon>Eukaryota</taxon>
        <taxon>Metazoa</taxon>
        <taxon>Ecdysozoa</taxon>
        <taxon>Arthropoda</taxon>
        <taxon>Hexapoda</taxon>
        <taxon>Insecta</taxon>
        <taxon>Pterygota</taxon>
        <taxon>Neoptera</taxon>
        <taxon>Endopterygota</taxon>
        <taxon>Diptera</taxon>
        <taxon>Brachycera</taxon>
        <taxon>Muscomorpha</taxon>
        <taxon>Muscoidea</taxon>
        <taxon>Muscidae</taxon>
        <taxon>Stomoxys</taxon>
    </lineage>
</organism>
<dbReference type="EnsemblMetazoa" id="SCAU010555-RB">
    <property type="protein sequence ID" value="SCAU010555-PB"/>
    <property type="gene ID" value="SCAU010555"/>
</dbReference>